<comment type="subcellular location">
    <subcellularLocation>
        <location evidence="1 9">Cytoplasm</location>
    </subcellularLocation>
</comment>
<dbReference type="AlphaFoldDB" id="A0A0D6PVE5"/>
<gene>
    <name evidence="9" type="primary">fabZ</name>
    <name evidence="10" type="ORF">Geu3261_0004_047</name>
</gene>
<evidence type="ECO:0000256" key="8">
    <source>
        <dbReference type="ARBA" id="ARBA00025049"/>
    </source>
</evidence>
<evidence type="ECO:0000313" key="11">
    <source>
        <dbReference type="Proteomes" id="UP000032675"/>
    </source>
</evidence>
<dbReference type="GO" id="GO:0019171">
    <property type="term" value="F:(3R)-hydroxyacyl-[acyl-carrier-protein] dehydratase activity"/>
    <property type="evidence" value="ECO:0007669"/>
    <property type="project" value="UniProtKB-EC"/>
</dbReference>
<dbReference type="GO" id="GO:0016020">
    <property type="term" value="C:membrane"/>
    <property type="evidence" value="ECO:0007669"/>
    <property type="project" value="GOC"/>
</dbReference>
<comment type="catalytic activity">
    <reaction evidence="9">
        <text>a (3R)-hydroxyacyl-[ACP] = a (2E)-enoyl-[ACP] + H2O</text>
        <dbReference type="Rhea" id="RHEA:13097"/>
        <dbReference type="Rhea" id="RHEA-COMP:9925"/>
        <dbReference type="Rhea" id="RHEA-COMP:9945"/>
        <dbReference type="ChEBI" id="CHEBI:15377"/>
        <dbReference type="ChEBI" id="CHEBI:78784"/>
        <dbReference type="ChEBI" id="CHEBI:78827"/>
        <dbReference type="EC" id="4.2.1.59"/>
    </reaction>
</comment>
<dbReference type="FunFam" id="3.10.129.10:FF:000001">
    <property type="entry name" value="3-hydroxyacyl-[acyl-carrier-protein] dehydratase FabZ"/>
    <property type="match status" value="1"/>
</dbReference>
<accession>A0A0D6PVE5</accession>
<proteinExistence type="inferred from homology"/>
<protein>
    <recommendedName>
        <fullName evidence="9">3-hydroxyacyl-[acyl-carrier-protein] dehydratase FabZ</fullName>
        <ecNumber evidence="9">4.2.1.59</ecNumber>
    </recommendedName>
    <alternativeName>
        <fullName evidence="9">(3R)-hydroxymyristoyl-[acyl-carrier-protein] dehydratase</fullName>
        <shortName evidence="9">(3R)-hydroxymyristoyl-ACP dehydrase</shortName>
    </alternativeName>
    <alternativeName>
        <fullName evidence="9">Beta-hydroxyacyl-ACP dehydratase</fullName>
    </alternativeName>
</protein>
<keyword evidence="7 9" id="KW-0456">Lyase</keyword>
<dbReference type="InterPro" id="IPR013114">
    <property type="entry name" value="FabA_FabZ"/>
</dbReference>
<evidence type="ECO:0000256" key="1">
    <source>
        <dbReference type="ARBA" id="ARBA00004496"/>
    </source>
</evidence>
<dbReference type="PANTHER" id="PTHR30272">
    <property type="entry name" value="3-HYDROXYACYL-[ACYL-CARRIER-PROTEIN] DEHYDRATASE"/>
    <property type="match status" value="1"/>
</dbReference>
<dbReference type="GO" id="GO:0006633">
    <property type="term" value="P:fatty acid biosynthetic process"/>
    <property type="evidence" value="ECO:0007669"/>
    <property type="project" value="UniProtKB-UniRule"/>
</dbReference>
<dbReference type="SUPFAM" id="SSF54637">
    <property type="entry name" value="Thioesterase/thiol ester dehydrase-isomerase"/>
    <property type="match status" value="1"/>
</dbReference>
<keyword evidence="5 9" id="KW-0441">Lipid A biosynthesis</keyword>
<evidence type="ECO:0000256" key="9">
    <source>
        <dbReference type="HAMAP-Rule" id="MF_00406"/>
    </source>
</evidence>
<dbReference type="GO" id="GO:0009245">
    <property type="term" value="P:lipid A biosynthetic process"/>
    <property type="evidence" value="ECO:0007669"/>
    <property type="project" value="UniProtKB-UniRule"/>
</dbReference>
<name>A0A0D6PVE5_KOMEU</name>
<comment type="function">
    <text evidence="8 9">Involved in unsaturated fatty acids biosynthesis. Catalyzes the dehydration of short chain beta-hydroxyacyl-ACPs and long chain saturated and unsaturated beta-hydroxyacyl-ACPs.</text>
</comment>
<evidence type="ECO:0000256" key="4">
    <source>
        <dbReference type="ARBA" id="ARBA00022516"/>
    </source>
</evidence>
<comment type="caution">
    <text evidence="10">The sequence shown here is derived from an EMBL/GenBank/DDBJ whole genome shotgun (WGS) entry which is preliminary data.</text>
</comment>
<dbReference type="Gene3D" id="3.10.129.10">
    <property type="entry name" value="Hotdog Thioesterase"/>
    <property type="match status" value="1"/>
</dbReference>
<dbReference type="PANTHER" id="PTHR30272:SF1">
    <property type="entry name" value="3-HYDROXYACYL-[ACYL-CARRIER-PROTEIN] DEHYDRATASE"/>
    <property type="match status" value="1"/>
</dbReference>
<reference evidence="10 11" key="1">
    <citation type="submission" date="2012-11" db="EMBL/GenBank/DDBJ databases">
        <title>Whole genome sequence of Gluconacetobacter europaeus NBRC3261.</title>
        <authorList>
            <person name="Azuma Y."/>
            <person name="Higashiura N."/>
            <person name="Hirakawa H."/>
            <person name="Matsushita K."/>
        </authorList>
    </citation>
    <scope>NUCLEOTIDE SEQUENCE [LARGE SCALE GENOMIC DNA]</scope>
    <source>
        <strain evidence="10 11">NBRC 3261</strain>
    </source>
</reference>
<evidence type="ECO:0000256" key="5">
    <source>
        <dbReference type="ARBA" id="ARBA00022556"/>
    </source>
</evidence>
<dbReference type="EC" id="4.2.1.59" evidence="9"/>
<evidence type="ECO:0000256" key="6">
    <source>
        <dbReference type="ARBA" id="ARBA00023098"/>
    </source>
</evidence>
<dbReference type="InterPro" id="IPR010084">
    <property type="entry name" value="FabZ"/>
</dbReference>
<dbReference type="GO" id="GO:0005737">
    <property type="term" value="C:cytoplasm"/>
    <property type="evidence" value="ECO:0007669"/>
    <property type="project" value="UniProtKB-SubCell"/>
</dbReference>
<evidence type="ECO:0000256" key="7">
    <source>
        <dbReference type="ARBA" id="ARBA00023239"/>
    </source>
</evidence>
<comment type="similarity">
    <text evidence="2 9">Belongs to the thioester dehydratase family. FabZ subfamily.</text>
</comment>
<feature type="active site" evidence="9">
    <location>
        <position position="96"/>
    </location>
</feature>
<dbReference type="HAMAP" id="MF_00406">
    <property type="entry name" value="FabZ"/>
    <property type="match status" value="1"/>
</dbReference>
<dbReference type="NCBIfam" id="NF000582">
    <property type="entry name" value="PRK00006.1"/>
    <property type="match status" value="1"/>
</dbReference>
<dbReference type="Pfam" id="PF07977">
    <property type="entry name" value="FabA"/>
    <property type="match status" value="1"/>
</dbReference>
<organism evidence="10 11">
    <name type="scientific">Komagataeibacter europaeus NBRC 3261</name>
    <dbReference type="NCBI Taxonomy" id="1234669"/>
    <lineage>
        <taxon>Bacteria</taxon>
        <taxon>Pseudomonadati</taxon>
        <taxon>Pseudomonadota</taxon>
        <taxon>Alphaproteobacteria</taxon>
        <taxon>Acetobacterales</taxon>
        <taxon>Acetobacteraceae</taxon>
        <taxon>Komagataeibacter</taxon>
    </lineage>
</organism>
<dbReference type="CDD" id="cd01288">
    <property type="entry name" value="FabZ"/>
    <property type="match status" value="1"/>
</dbReference>
<dbReference type="EMBL" id="BANI01000004">
    <property type="protein sequence ID" value="GAN95003.1"/>
    <property type="molecule type" value="Genomic_DNA"/>
</dbReference>
<evidence type="ECO:0000313" key="10">
    <source>
        <dbReference type="EMBL" id="GAN95003.1"/>
    </source>
</evidence>
<evidence type="ECO:0000256" key="3">
    <source>
        <dbReference type="ARBA" id="ARBA00022490"/>
    </source>
</evidence>
<dbReference type="Proteomes" id="UP000032675">
    <property type="component" value="Unassembled WGS sequence"/>
</dbReference>
<dbReference type="NCBIfam" id="TIGR01750">
    <property type="entry name" value="fabZ"/>
    <property type="match status" value="1"/>
</dbReference>
<sequence length="191" mass="21069">MPAAIAYSTGRKPLFRLAREAFRPNKWLDDVDKEVEALPADGTPATLESIDIMRIMEAIPHRYPFLLIDRMVDIVLGQSAVGIKNVTVNEPHFQGHFPARPVMPGVLIIEAMAQTAATLVVLTLGPAFEGKLVYFMTIDGAKFRRPVGPGDQLRIHVEKERSRANVWKFKGIARVDGVSVAEATFSAMIMG</sequence>
<dbReference type="InterPro" id="IPR029069">
    <property type="entry name" value="HotDog_dom_sf"/>
</dbReference>
<keyword evidence="4 9" id="KW-0444">Lipid biosynthesis</keyword>
<keyword evidence="6 9" id="KW-0443">Lipid metabolism</keyword>
<keyword evidence="3 9" id="KW-0963">Cytoplasm</keyword>
<evidence type="ECO:0000256" key="2">
    <source>
        <dbReference type="ARBA" id="ARBA00009174"/>
    </source>
</evidence>